<sequence length="88" mass="9803">MVRLVMALVGEPATSISTLLYYSGLLPHNVTLLRLDILETISKGGNFQFNHTLREENAIADFLAKPGAPLTHANLHEKVYIVLPRSKY</sequence>
<gene>
    <name evidence="1" type="ORF">CR513_47936</name>
</gene>
<keyword evidence="2" id="KW-1185">Reference proteome</keyword>
<reference evidence="1" key="1">
    <citation type="submission" date="2018-05" db="EMBL/GenBank/DDBJ databases">
        <title>Draft genome of Mucuna pruriens seed.</title>
        <authorList>
            <person name="Nnadi N.E."/>
            <person name="Vos R."/>
            <person name="Hasami M.H."/>
            <person name="Devisetty U.K."/>
            <person name="Aguiy J.C."/>
        </authorList>
    </citation>
    <scope>NUCLEOTIDE SEQUENCE [LARGE SCALE GENOMIC DNA]</scope>
    <source>
        <strain evidence="1">JCA_2017</strain>
    </source>
</reference>
<evidence type="ECO:0000313" key="2">
    <source>
        <dbReference type="Proteomes" id="UP000257109"/>
    </source>
</evidence>
<organism evidence="1 2">
    <name type="scientific">Mucuna pruriens</name>
    <name type="common">Velvet bean</name>
    <name type="synonym">Dolichos pruriens</name>
    <dbReference type="NCBI Taxonomy" id="157652"/>
    <lineage>
        <taxon>Eukaryota</taxon>
        <taxon>Viridiplantae</taxon>
        <taxon>Streptophyta</taxon>
        <taxon>Embryophyta</taxon>
        <taxon>Tracheophyta</taxon>
        <taxon>Spermatophyta</taxon>
        <taxon>Magnoliopsida</taxon>
        <taxon>eudicotyledons</taxon>
        <taxon>Gunneridae</taxon>
        <taxon>Pentapetalae</taxon>
        <taxon>rosids</taxon>
        <taxon>fabids</taxon>
        <taxon>Fabales</taxon>
        <taxon>Fabaceae</taxon>
        <taxon>Papilionoideae</taxon>
        <taxon>50 kb inversion clade</taxon>
        <taxon>NPAAA clade</taxon>
        <taxon>indigoferoid/millettioid clade</taxon>
        <taxon>Phaseoleae</taxon>
        <taxon>Mucuna</taxon>
    </lineage>
</organism>
<comment type="caution">
    <text evidence="1">The sequence shown here is derived from an EMBL/GenBank/DDBJ whole genome shotgun (WGS) entry which is preliminary data.</text>
</comment>
<dbReference type="AlphaFoldDB" id="A0A371F2V3"/>
<evidence type="ECO:0000313" key="1">
    <source>
        <dbReference type="EMBL" id="RDX72564.1"/>
    </source>
</evidence>
<dbReference type="Proteomes" id="UP000257109">
    <property type="component" value="Unassembled WGS sequence"/>
</dbReference>
<dbReference type="OrthoDB" id="595024at2759"/>
<name>A0A371F2V3_MUCPR</name>
<evidence type="ECO:0008006" key="3">
    <source>
        <dbReference type="Google" id="ProtNLM"/>
    </source>
</evidence>
<dbReference type="EMBL" id="QJKJ01010860">
    <property type="protein sequence ID" value="RDX72564.1"/>
    <property type="molecule type" value="Genomic_DNA"/>
</dbReference>
<feature type="non-terminal residue" evidence="1">
    <location>
        <position position="1"/>
    </location>
</feature>
<accession>A0A371F2V3</accession>
<protein>
    <recommendedName>
        <fullName evidence="3">RNase H type-1 domain-containing protein</fullName>
    </recommendedName>
</protein>
<proteinExistence type="predicted"/>